<feature type="transmembrane region" description="Helical" evidence="7">
    <location>
        <begin position="196"/>
        <end position="219"/>
    </location>
</feature>
<organism evidence="9 12">
    <name type="scientific">Enterocloster aldenensis</name>
    <dbReference type="NCBI Taxonomy" id="358742"/>
    <lineage>
        <taxon>Bacteria</taxon>
        <taxon>Bacillati</taxon>
        <taxon>Bacillota</taxon>
        <taxon>Clostridia</taxon>
        <taxon>Lachnospirales</taxon>
        <taxon>Lachnospiraceae</taxon>
        <taxon>Enterocloster</taxon>
    </lineage>
</organism>
<reference evidence="10 11" key="1">
    <citation type="journal article" date="2020" name="Cell Host Microbe">
        <title>Functional and Genomic Variation between Human-Derived Isolates of Lachnospiraceae Reveals Inter- and Intra-Species Diversity.</title>
        <authorList>
            <person name="Sorbara M.T."/>
            <person name="Littmann E.R."/>
            <person name="Fontana E."/>
            <person name="Moody T.U."/>
            <person name="Kohout C.E."/>
            <person name="Gjonbalaj M."/>
            <person name="Eaton V."/>
            <person name="Seok R."/>
            <person name="Leiner I.M."/>
            <person name="Pamer E.G."/>
        </authorList>
    </citation>
    <scope>NUCLEOTIDE SEQUENCE [LARGE SCALE GENOMIC DNA]</scope>
    <source>
        <strain evidence="10 11">MSK.1.17</strain>
    </source>
</reference>
<evidence type="ECO:0000313" key="10">
    <source>
        <dbReference type="EMBL" id="NSJ48737.1"/>
    </source>
</evidence>
<feature type="transmembrane region" description="Helical" evidence="7">
    <location>
        <begin position="77"/>
        <end position="101"/>
    </location>
</feature>
<dbReference type="PANTHER" id="PTHR43744:SF12">
    <property type="entry name" value="ABC TRANSPORTER PERMEASE PROTEIN MG189-RELATED"/>
    <property type="match status" value="1"/>
</dbReference>
<comment type="subcellular location">
    <subcellularLocation>
        <location evidence="1 7">Cell membrane</location>
        <topology evidence="1 7">Multi-pass membrane protein</topology>
    </subcellularLocation>
</comment>
<dbReference type="CDD" id="cd06261">
    <property type="entry name" value="TM_PBP2"/>
    <property type="match status" value="1"/>
</dbReference>
<evidence type="ECO:0000259" key="8">
    <source>
        <dbReference type="PROSITE" id="PS50928"/>
    </source>
</evidence>
<dbReference type="Proteomes" id="UP000669239">
    <property type="component" value="Unassembled WGS sequence"/>
</dbReference>
<sequence length="277" mass="31513">MKKKTKERLVKTFSMVILLAGSALMLLPFFWMVSTSFKDLSDVFVYPPKFFGSFIKWSNYVDVLQRFDFLPMFSNTLLVTIGVLVTELITSTMAGYAFACLKFRGKNILFLFYLISMMIPFHVMLVPTFELLKNMNLLNSLWSLIWPVLTLPFGVFLMRQFFGDLPIELAESAKIDGCTPWGIFTKIYLPLSKPSVATLSIFIFIATWNDFLKPLIYLSDSKKNTLTLGIYLMQGTYSTNWPVLMATCTLSLLPALILFLCMQDLFVEGIAMSGIKG</sequence>
<evidence type="ECO:0000313" key="12">
    <source>
        <dbReference type="Proteomes" id="UP001299608"/>
    </source>
</evidence>
<keyword evidence="3" id="KW-1003">Cell membrane</keyword>
<accession>A0AAW5BSY6</accession>
<dbReference type="SUPFAM" id="SSF161098">
    <property type="entry name" value="MetI-like"/>
    <property type="match status" value="1"/>
</dbReference>
<evidence type="ECO:0000256" key="7">
    <source>
        <dbReference type="RuleBase" id="RU363032"/>
    </source>
</evidence>
<keyword evidence="5 7" id="KW-1133">Transmembrane helix</keyword>
<reference evidence="10" key="2">
    <citation type="submission" date="2020-02" db="EMBL/GenBank/DDBJ databases">
        <authorList>
            <person name="Littmann E."/>
            <person name="Sorbara M."/>
        </authorList>
    </citation>
    <scope>NUCLEOTIDE SEQUENCE</scope>
    <source>
        <strain evidence="10">MSK.1.17</strain>
    </source>
</reference>
<evidence type="ECO:0000313" key="9">
    <source>
        <dbReference type="EMBL" id="MCG4744372.1"/>
    </source>
</evidence>
<evidence type="ECO:0000256" key="2">
    <source>
        <dbReference type="ARBA" id="ARBA00022448"/>
    </source>
</evidence>
<dbReference type="Pfam" id="PF00528">
    <property type="entry name" value="BPD_transp_1"/>
    <property type="match status" value="1"/>
</dbReference>
<keyword evidence="11" id="KW-1185">Reference proteome</keyword>
<evidence type="ECO:0000256" key="6">
    <source>
        <dbReference type="ARBA" id="ARBA00023136"/>
    </source>
</evidence>
<dbReference type="PANTHER" id="PTHR43744">
    <property type="entry name" value="ABC TRANSPORTER PERMEASE PROTEIN MG189-RELATED-RELATED"/>
    <property type="match status" value="1"/>
</dbReference>
<evidence type="ECO:0000256" key="4">
    <source>
        <dbReference type="ARBA" id="ARBA00022692"/>
    </source>
</evidence>
<comment type="caution">
    <text evidence="9">The sequence shown here is derived from an EMBL/GenBank/DDBJ whole genome shotgun (WGS) entry which is preliminary data.</text>
</comment>
<dbReference type="Proteomes" id="UP001299608">
    <property type="component" value="Unassembled WGS sequence"/>
</dbReference>
<feature type="transmembrane region" description="Helical" evidence="7">
    <location>
        <begin position="141"/>
        <end position="158"/>
    </location>
</feature>
<protein>
    <submittedName>
        <fullName evidence="9">Carbohydrate ABC transporter permease</fullName>
    </submittedName>
</protein>
<feature type="domain" description="ABC transmembrane type-1" evidence="8">
    <location>
        <begin position="73"/>
        <end position="262"/>
    </location>
</feature>
<dbReference type="InterPro" id="IPR035906">
    <property type="entry name" value="MetI-like_sf"/>
</dbReference>
<feature type="transmembrane region" description="Helical" evidence="7">
    <location>
        <begin position="108"/>
        <end position="129"/>
    </location>
</feature>
<feature type="transmembrane region" description="Helical" evidence="7">
    <location>
        <begin position="12"/>
        <end position="33"/>
    </location>
</feature>
<dbReference type="RefSeq" id="WP_165640953.1">
    <property type="nucleotide sequence ID" value="NZ_JAAITT010000009.1"/>
</dbReference>
<gene>
    <name evidence="10" type="ORF">G5B36_08475</name>
    <name evidence="9" type="ORF">L0N08_02985</name>
</gene>
<evidence type="ECO:0000256" key="3">
    <source>
        <dbReference type="ARBA" id="ARBA00022475"/>
    </source>
</evidence>
<evidence type="ECO:0000256" key="5">
    <source>
        <dbReference type="ARBA" id="ARBA00022989"/>
    </source>
</evidence>
<evidence type="ECO:0000256" key="1">
    <source>
        <dbReference type="ARBA" id="ARBA00004651"/>
    </source>
</evidence>
<dbReference type="EMBL" id="JAAITT010000009">
    <property type="protein sequence ID" value="NSJ48737.1"/>
    <property type="molecule type" value="Genomic_DNA"/>
</dbReference>
<dbReference type="AlphaFoldDB" id="A0AAW5BSY6"/>
<keyword evidence="4 7" id="KW-0812">Transmembrane</keyword>
<dbReference type="GO" id="GO:0005886">
    <property type="term" value="C:plasma membrane"/>
    <property type="evidence" value="ECO:0007669"/>
    <property type="project" value="UniProtKB-SubCell"/>
</dbReference>
<feature type="transmembrane region" description="Helical" evidence="7">
    <location>
        <begin position="239"/>
        <end position="262"/>
    </location>
</feature>
<dbReference type="PROSITE" id="PS50928">
    <property type="entry name" value="ABC_TM1"/>
    <property type="match status" value="1"/>
</dbReference>
<dbReference type="EMBL" id="JAKNGE010000003">
    <property type="protein sequence ID" value="MCG4744372.1"/>
    <property type="molecule type" value="Genomic_DNA"/>
</dbReference>
<evidence type="ECO:0000313" key="11">
    <source>
        <dbReference type="Proteomes" id="UP000669239"/>
    </source>
</evidence>
<dbReference type="Gene3D" id="1.10.3720.10">
    <property type="entry name" value="MetI-like"/>
    <property type="match status" value="1"/>
</dbReference>
<keyword evidence="6 7" id="KW-0472">Membrane</keyword>
<name>A0AAW5BSY6_9FIRM</name>
<proteinExistence type="inferred from homology"/>
<dbReference type="InterPro" id="IPR000515">
    <property type="entry name" value="MetI-like"/>
</dbReference>
<comment type="similarity">
    <text evidence="7">Belongs to the binding-protein-dependent transport system permease family.</text>
</comment>
<keyword evidence="2 7" id="KW-0813">Transport</keyword>
<dbReference type="GO" id="GO:0055085">
    <property type="term" value="P:transmembrane transport"/>
    <property type="evidence" value="ECO:0007669"/>
    <property type="project" value="InterPro"/>
</dbReference>
<reference evidence="9" key="3">
    <citation type="submission" date="2022-01" db="EMBL/GenBank/DDBJ databases">
        <title>Collection of gut derived symbiotic bacterial strains cultured from healthy donors.</title>
        <authorList>
            <person name="Lin H."/>
            <person name="Kohout C."/>
            <person name="Waligurski E."/>
            <person name="Pamer E.G."/>
        </authorList>
    </citation>
    <scope>NUCLEOTIDE SEQUENCE</scope>
    <source>
        <strain evidence="9">DFI.6.55</strain>
    </source>
</reference>